<dbReference type="PANTHER" id="PTHR11200">
    <property type="entry name" value="INOSITOL 5-PHOSPHATASE"/>
    <property type="match status" value="1"/>
</dbReference>
<dbReference type="PANTHER" id="PTHR11200:SF300">
    <property type="entry name" value="TYPE II INOSITOL 1,4,5-TRISPHOSPHATE 5-PHOSPHATASE"/>
    <property type="match status" value="1"/>
</dbReference>
<dbReference type="InterPro" id="IPR036691">
    <property type="entry name" value="Endo/exonu/phosph_ase_sf"/>
</dbReference>
<gene>
    <name evidence="2" type="ORF">EIN_376590</name>
</gene>
<dbReference type="GO" id="GO:0004439">
    <property type="term" value="F:phosphatidylinositol-4,5-bisphosphate 5-phosphatase activity"/>
    <property type="evidence" value="ECO:0007669"/>
    <property type="project" value="UniProtKB-EC"/>
</dbReference>
<dbReference type="SMART" id="SM00128">
    <property type="entry name" value="IPPc"/>
    <property type="match status" value="1"/>
</dbReference>
<keyword evidence="2" id="KW-0378">Hydrolase</keyword>
<feature type="domain" description="Inositol polyphosphate-related phosphatase" evidence="1">
    <location>
        <begin position="162"/>
        <end position="466"/>
    </location>
</feature>
<dbReference type="KEGG" id="eiv:EIN_376590"/>
<reference evidence="2 3" key="1">
    <citation type="submission" date="2012-10" db="EMBL/GenBank/DDBJ databases">
        <authorList>
            <person name="Zafar N."/>
            <person name="Inman J."/>
            <person name="Hall N."/>
            <person name="Lorenzi H."/>
            <person name="Caler E."/>
        </authorList>
    </citation>
    <scope>NUCLEOTIDE SEQUENCE [LARGE SCALE GENOMIC DNA]</scope>
    <source>
        <strain evidence="2 3">IP1</strain>
    </source>
</reference>
<sequence>MRSIDIPKTSQLSKTITMSFEPNKDNTEQQRTRFLSTNPTYPTIPKTESPTSFEKREWVKSTRATVNFASPQRVTATKQFLATSKNTTVDDTEKAFSPTTRPSTSFVPIVPRMWIATNKTPSKDDICKLPELYKDLNLFVTSPSEWLEKSVLDQLPFYGVPKELKVLVCTWNINQGVFSQDVVNTWTQYISEGADLVCAGVQELDMSVDALITGNKYSEKADKWESLLLTSLNKTGRDEYVDSGWYQLCGVVLFTFVKKSIKSLITKTGIGSCRTGAIGGTLANKGGVVIGFQIYDSTICFVNSHLAAHQGFLERRNKDWEEISKIRVEYLSGAETTRLNVLDHDIVVWLGDLNYRIDLDDQEVRKLVVEKDFNTLYRNDQLYTSRMKKKVFHNFVEARLNFLPTFKINQNGEYNDKRIPSWCDRILYKTERRHGVTVEKYNSFELYNSDHKPVSGVFKVCLQQINQVKKKTVIDFFNKAEEWYRNVVVPEVSAPVTYFEFKEPELMKSYSQTLSIRNIGKTRMYLEMKKSKEYEDAVQYSWVKIDMSTDHVDITEGKDEVLITATVNYNQNNSFLYQNKEACKFVFEIAVKFTKHVIPMIIKVFPKQTCVGLSLNELCLLNTPVIGMTSNVYDKSPFYVPKEVYRIVDKMKSLREDELEYLFQFEPNEKQFNDVLQAVDNDLPFRTGISASSYFAVLLLIVAGFKDSLLHDDFLSQIQVMSQNEVMVKRYLTYMMLESHKNLYVFLVKFISNLILKGVDKNRLLDVFSKVLIHTQKSDTDLITSCYNFLEKSLQIL</sequence>
<name>A0A0A1TU85_ENTIV</name>
<dbReference type="GO" id="GO:0004445">
    <property type="term" value="F:inositol-polyphosphate 5-phosphatase activity"/>
    <property type="evidence" value="ECO:0007669"/>
    <property type="project" value="TreeGrafter"/>
</dbReference>
<organism evidence="2 3">
    <name type="scientific">Entamoeba invadens IP1</name>
    <dbReference type="NCBI Taxonomy" id="370355"/>
    <lineage>
        <taxon>Eukaryota</taxon>
        <taxon>Amoebozoa</taxon>
        <taxon>Evosea</taxon>
        <taxon>Archamoebae</taxon>
        <taxon>Mastigamoebida</taxon>
        <taxon>Entamoebidae</taxon>
        <taxon>Entamoeba</taxon>
    </lineage>
</organism>
<dbReference type="EMBL" id="KB207268">
    <property type="protein sequence ID" value="ELP83484.1"/>
    <property type="molecule type" value="Genomic_DNA"/>
</dbReference>
<evidence type="ECO:0000313" key="2">
    <source>
        <dbReference type="EMBL" id="ELP83484.1"/>
    </source>
</evidence>
<proteinExistence type="predicted"/>
<dbReference type="FunFam" id="3.60.10.10:FF:000040">
    <property type="entry name" value="Inositol polyphosphate 5-phosphatase, putative"/>
    <property type="match status" value="1"/>
</dbReference>
<dbReference type="Proteomes" id="UP000014680">
    <property type="component" value="Unassembled WGS sequence"/>
</dbReference>
<dbReference type="Gene3D" id="3.60.10.10">
    <property type="entry name" value="Endonuclease/exonuclease/phosphatase"/>
    <property type="match status" value="1"/>
</dbReference>
<dbReference type="InterPro" id="IPR046985">
    <property type="entry name" value="IP5"/>
</dbReference>
<dbReference type="InterPro" id="IPR013783">
    <property type="entry name" value="Ig-like_fold"/>
</dbReference>
<keyword evidence="3" id="KW-1185">Reference proteome</keyword>
<dbReference type="SUPFAM" id="SSF56219">
    <property type="entry name" value="DNase I-like"/>
    <property type="match status" value="1"/>
</dbReference>
<dbReference type="Gene3D" id="2.60.40.10">
    <property type="entry name" value="Immunoglobulins"/>
    <property type="match status" value="1"/>
</dbReference>
<dbReference type="InterPro" id="IPR000300">
    <property type="entry name" value="IPPc"/>
</dbReference>
<dbReference type="CDD" id="cd09074">
    <property type="entry name" value="INPP5c"/>
    <property type="match status" value="1"/>
</dbReference>
<evidence type="ECO:0000259" key="1">
    <source>
        <dbReference type="SMART" id="SM00128"/>
    </source>
</evidence>
<dbReference type="GO" id="GO:0034485">
    <property type="term" value="F:phosphatidylinositol-3,4,5-trisphosphate 5-phosphatase activity"/>
    <property type="evidence" value="ECO:0007669"/>
    <property type="project" value="TreeGrafter"/>
</dbReference>
<dbReference type="VEuPathDB" id="AmoebaDB:EIN_376590"/>
<protein>
    <submittedName>
        <fullName evidence="2">Type II inositol-1,4,5-trisphosphate 5-phosphatase, putative</fullName>
        <ecNumber evidence="2">3.1.3.36</ecNumber>
    </submittedName>
</protein>
<dbReference type="Pfam" id="PF22669">
    <property type="entry name" value="Exo_endo_phos2"/>
    <property type="match status" value="1"/>
</dbReference>
<dbReference type="GeneID" id="14882372"/>
<dbReference type="OMA" id="ICKSINR"/>
<dbReference type="RefSeq" id="XP_004182830.1">
    <property type="nucleotide sequence ID" value="XM_004182782.1"/>
</dbReference>
<dbReference type="OrthoDB" id="62798at2759"/>
<dbReference type="EC" id="3.1.3.36" evidence="2"/>
<accession>A0A0A1TU85</accession>
<evidence type="ECO:0000313" key="3">
    <source>
        <dbReference type="Proteomes" id="UP000014680"/>
    </source>
</evidence>
<dbReference type="AlphaFoldDB" id="A0A0A1TU85"/>
<dbReference type="GO" id="GO:0046856">
    <property type="term" value="P:phosphatidylinositol dephosphorylation"/>
    <property type="evidence" value="ECO:0007669"/>
    <property type="project" value="InterPro"/>
</dbReference>